<name>A0ABY4ZWY9_9CAUL</name>
<evidence type="ECO:0000259" key="3">
    <source>
        <dbReference type="Pfam" id="PF21027"/>
    </source>
</evidence>
<dbReference type="EMBL" id="CP096040">
    <property type="protein sequence ID" value="USQ97352.1"/>
    <property type="molecule type" value="Genomic_DNA"/>
</dbReference>
<feature type="domain" description="Cellulose-binding Sde182 nucleoside hydrolase-like" evidence="2">
    <location>
        <begin position="46"/>
        <end position="370"/>
    </location>
</feature>
<evidence type="ECO:0000259" key="2">
    <source>
        <dbReference type="Pfam" id="PF07632"/>
    </source>
</evidence>
<dbReference type="InterPro" id="IPR048527">
    <property type="entry name" value="Sde182_C"/>
</dbReference>
<dbReference type="InterPro" id="IPR013783">
    <property type="entry name" value="Ig-like_fold"/>
</dbReference>
<gene>
    <name evidence="4" type="ORF">MZV50_07380</name>
</gene>
<feature type="signal peptide" evidence="1">
    <location>
        <begin position="1"/>
        <end position="26"/>
    </location>
</feature>
<accession>A0ABY4ZWY9</accession>
<reference evidence="4 5" key="1">
    <citation type="submission" date="2022-04" db="EMBL/GenBank/DDBJ databases">
        <title>Genome sequence of soybean root-associated Caulobacter segnis RL271.</title>
        <authorList>
            <person name="Longley R."/>
            <person name="Bonito G."/>
            <person name="Trigodet F."/>
            <person name="Crosson S."/>
            <person name="Fiebig A."/>
        </authorList>
    </citation>
    <scope>NUCLEOTIDE SEQUENCE [LARGE SCALE GENOMIC DNA]</scope>
    <source>
        <strain evidence="4 5">RL271</strain>
    </source>
</reference>
<dbReference type="Gene3D" id="2.60.40.10">
    <property type="entry name" value="Immunoglobulins"/>
    <property type="match status" value="1"/>
</dbReference>
<feature type="chain" id="PRO_5046997551" evidence="1">
    <location>
        <begin position="27"/>
        <end position="532"/>
    </location>
</feature>
<sequence length="532" mass="57764">MGKGFKAAIVLTSACLALSGAGASWAAPAKAAPPRYLETPPGAKPRVVITADPELDDSNSLVRYLLYAPSFRTEGLIYASSQFHWKGDGKGGKGFVAGREYTRVGREICPCTSWRWDPKERFIDDALDAYAKAYPNLKVHDPAYPTPAALRSKVRWGNVDFDGEMSKDTDGSNLIKALLLDDEEAPIYLHAWGGQSTIARALKAIQEQYEGTPQWAAIRAKVIRKAVIHPSGDQDDTYAKYIKPNWPEIRYVEPKGGVMISYMSQRTLSEDDAVYMSADWTKANISDKGPLGAFYRTWGDGRQMVKGDIFDYFGEAGKTAEQLRAEGYVVWSPVEAKGSAIGEGDTVTYLNLIDNGLEGYRASSFGGWGGYHEGGRSAISGEMTANLAAVAGGKAPEFKRAPTHPFLAQSQRDFAARFIWATTPRYADANHEPKIAIKGARLITARPGQTVSLAAGVSDPDHDKVAVRWWPWAKAGTYAGVVDVRGADTASAKLRVPVDAKPGDTIHVIAEATDDGRPSLTRYAHVVVTVAK</sequence>
<feature type="domain" description="Cellulose-binding Sde182 C-terminal" evidence="3">
    <location>
        <begin position="450"/>
        <end position="530"/>
    </location>
</feature>
<dbReference type="Pfam" id="PF07632">
    <property type="entry name" value="Sde182_NH-like"/>
    <property type="match status" value="1"/>
</dbReference>
<evidence type="ECO:0000313" key="4">
    <source>
        <dbReference type="EMBL" id="USQ97352.1"/>
    </source>
</evidence>
<dbReference type="InterPro" id="IPR011483">
    <property type="entry name" value="Sde182_NH-like"/>
</dbReference>
<dbReference type="Proteomes" id="UP001057520">
    <property type="component" value="Chromosome"/>
</dbReference>
<dbReference type="InterPro" id="IPR036452">
    <property type="entry name" value="Ribo_hydro-like"/>
</dbReference>
<proteinExistence type="predicted"/>
<protein>
    <submittedName>
        <fullName evidence="4">DUF1593 domain-containing protein</fullName>
    </submittedName>
</protein>
<evidence type="ECO:0000313" key="5">
    <source>
        <dbReference type="Proteomes" id="UP001057520"/>
    </source>
</evidence>
<organism evidence="4 5">
    <name type="scientific">Caulobacter segnis</name>
    <dbReference type="NCBI Taxonomy" id="88688"/>
    <lineage>
        <taxon>Bacteria</taxon>
        <taxon>Pseudomonadati</taxon>
        <taxon>Pseudomonadota</taxon>
        <taxon>Alphaproteobacteria</taxon>
        <taxon>Caulobacterales</taxon>
        <taxon>Caulobacteraceae</taxon>
        <taxon>Caulobacter</taxon>
    </lineage>
</organism>
<dbReference type="Gene3D" id="3.90.245.10">
    <property type="entry name" value="Ribonucleoside hydrolase-like"/>
    <property type="match status" value="1"/>
</dbReference>
<dbReference type="Pfam" id="PF21027">
    <property type="entry name" value="Sde0182_C"/>
    <property type="match status" value="1"/>
</dbReference>
<evidence type="ECO:0000256" key="1">
    <source>
        <dbReference type="SAM" id="SignalP"/>
    </source>
</evidence>
<keyword evidence="5" id="KW-1185">Reference proteome</keyword>
<keyword evidence="1" id="KW-0732">Signal</keyword>